<evidence type="ECO:0000256" key="1">
    <source>
        <dbReference type="SAM" id="Phobius"/>
    </source>
</evidence>
<evidence type="ECO:0008006" key="4">
    <source>
        <dbReference type="Google" id="ProtNLM"/>
    </source>
</evidence>
<gene>
    <name evidence="2" type="ORF">NON19_27995</name>
</gene>
<dbReference type="Proteomes" id="UP001206206">
    <property type="component" value="Unassembled WGS sequence"/>
</dbReference>
<sequence length="138" mass="14803">MAVITGVFTMRWRRRSDKIMARLTAEIETLGKIPDDLIANQLMSERLDASAQKYAEACAFEDTLHREPASIVLGILLAVGGIGLGLWNGAHKDSSTWWLIVALFMAVMGIFGATYEAAGGKSRDAARSTSGGTGQATQ</sequence>
<keyword evidence="1" id="KW-1133">Transmembrane helix</keyword>
<keyword evidence="1" id="KW-0472">Membrane</keyword>
<proteinExistence type="predicted"/>
<evidence type="ECO:0000313" key="2">
    <source>
        <dbReference type="EMBL" id="MCQ4045771.1"/>
    </source>
</evidence>
<organism evidence="2 3">
    <name type="scientific">Streptantibioticus rubrisoli</name>
    <dbReference type="NCBI Taxonomy" id="1387313"/>
    <lineage>
        <taxon>Bacteria</taxon>
        <taxon>Bacillati</taxon>
        <taxon>Actinomycetota</taxon>
        <taxon>Actinomycetes</taxon>
        <taxon>Kitasatosporales</taxon>
        <taxon>Streptomycetaceae</taxon>
        <taxon>Streptantibioticus</taxon>
    </lineage>
</organism>
<accession>A0ABT1PK89</accession>
<protein>
    <recommendedName>
        <fullName evidence="4">DUF2335 domain-containing protein</fullName>
    </recommendedName>
</protein>
<keyword evidence="3" id="KW-1185">Reference proteome</keyword>
<feature type="transmembrane region" description="Helical" evidence="1">
    <location>
        <begin position="96"/>
        <end position="118"/>
    </location>
</feature>
<name>A0ABT1PK89_9ACTN</name>
<feature type="transmembrane region" description="Helical" evidence="1">
    <location>
        <begin position="71"/>
        <end position="90"/>
    </location>
</feature>
<dbReference type="RefSeq" id="WP_255931919.1">
    <property type="nucleotide sequence ID" value="NZ_JANFNH010000048.1"/>
</dbReference>
<dbReference type="EMBL" id="JANFNH010000048">
    <property type="protein sequence ID" value="MCQ4045771.1"/>
    <property type="molecule type" value="Genomic_DNA"/>
</dbReference>
<keyword evidence="1" id="KW-0812">Transmembrane</keyword>
<reference evidence="2 3" key="1">
    <citation type="submission" date="2022-06" db="EMBL/GenBank/DDBJ databases">
        <title>Draft genome sequence of type strain Streptomyces rubrisoli DSM 42083.</title>
        <authorList>
            <person name="Duangmal K."/>
            <person name="Klaysubun C."/>
        </authorList>
    </citation>
    <scope>NUCLEOTIDE SEQUENCE [LARGE SCALE GENOMIC DNA]</scope>
    <source>
        <strain evidence="2 3">DSM 42083</strain>
    </source>
</reference>
<evidence type="ECO:0000313" key="3">
    <source>
        <dbReference type="Proteomes" id="UP001206206"/>
    </source>
</evidence>
<comment type="caution">
    <text evidence="2">The sequence shown here is derived from an EMBL/GenBank/DDBJ whole genome shotgun (WGS) entry which is preliminary data.</text>
</comment>